<keyword evidence="3" id="KW-1185">Reference proteome</keyword>
<dbReference type="Gene3D" id="1.10.30.50">
    <property type="match status" value="1"/>
</dbReference>
<dbReference type="EMBL" id="BAABFR010000026">
    <property type="protein sequence ID" value="GAA4391742.1"/>
    <property type="molecule type" value="Genomic_DNA"/>
</dbReference>
<feature type="domain" description="HNH" evidence="1">
    <location>
        <begin position="30"/>
        <end position="86"/>
    </location>
</feature>
<accession>A0ABP8JJU2</accession>
<evidence type="ECO:0000259" key="1">
    <source>
        <dbReference type="Pfam" id="PF01844"/>
    </source>
</evidence>
<evidence type="ECO:0000313" key="2">
    <source>
        <dbReference type="EMBL" id="GAA4391742.1"/>
    </source>
</evidence>
<name>A0ABP8JJU2_9ACTN</name>
<gene>
    <name evidence="2" type="ORF">GCM10023147_20950</name>
</gene>
<dbReference type="InterPro" id="IPR003615">
    <property type="entry name" value="HNH_nuc"/>
</dbReference>
<evidence type="ECO:0000313" key="3">
    <source>
        <dbReference type="Proteomes" id="UP001500635"/>
    </source>
</evidence>
<comment type="caution">
    <text evidence="2">The sequence shown here is derived from an EMBL/GenBank/DDBJ whole genome shotgun (WGS) entry which is preliminary data.</text>
</comment>
<dbReference type="CDD" id="cd00085">
    <property type="entry name" value="HNHc"/>
    <property type="match status" value="1"/>
</dbReference>
<sequence length="99" mass="11381">MSKRAGRSDGRWKKQRAKLVKQVQAAGTPCPLCGEAFVFDDWRSPLYPHMDHIIPLSQLAPGDPRRQESLNTRLVHAECNRKRGNRIRAGYDQPNLTEW</sequence>
<organism evidence="2 3">
    <name type="scientific">Tsukamurella soli</name>
    <dbReference type="NCBI Taxonomy" id="644556"/>
    <lineage>
        <taxon>Bacteria</taxon>
        <taxon>Bacillati</taxon>
        <taxon>Actinomycetota</taxon>
        <taxon>Actinomycetes</taxon>
        <taxon>Mycobacteriales</taxon>
        <taxon>Tsukamurellaceae</taxon>
        <taxon>Tsukamurella</taxon>
    </lineage>
</organism>
<proteinExistence type="predicted"/>
<dbReference type="Proteomes" id="UP001500635">
    <property type="component" value="Unassembled WGS sequence"/>
</dbReference>
<reference evidence="3" key="1">
    <citation type="journal article" date="2019" name="Int. J. Syst. Evol. Microbiol.">
        <title>The Global Catalogue of Microorganisms (GCM) 10K type strain sequencing project: providing services to taxonomists for standard genome sequencing and annotation.</title>
        <authorList>
            <consortium name="The Broad Institute Genomics Platform"/>
            <consortium name="The Broad Institute Genome Sequencing Center for Infectious Disease"/>
            <person name="Wu L."/>
            <person name="Ma J."/>
        </authorList>
    </citation>
    <scope>NUCLEOTIDE SEQUENCE [LARGE SCALE GENOMIC DNA]</scope>
    <source>
        <strain evidence="3">JCM 17688</strain>
    </source>
</reference>
<dbReference type="InterPro" id="IPR002711">
    <property type="entry name" value="HNH"/>
</dbReference>
<protein>
    <recommendedName>
        <fullName evidence="1">HNH domain-containing protein</fullName>
    </recommendedName>
</protein>
<dbReference type="Pfam" id="PF01844">
    <property type="entry name" value="HNH"/>
    <property type="match status" value="1"/>
</dbReference>